<dbReference type="Proteomes" id="UP000224902">
    <property type="component" value="Segment"/>
</dbReference>
<accession>A0A1I9SAE1</accession>
<gene>
    <name evidence="2" type="ORF">SEA_WEASELS2_168</name>
</gene>
<dbReference type="EMBL" id="KX774321">
    <property type="protein sequence ID" value="AOZ63747.1"/>
    <property type="molecule type" value="Genomic_DNA"/>
</dbReference>
<feature type="transmembrane region" description="Helical" evidence="1">
    <location>
        <begin position="6"/>
        <end position="28"/>
    </location>
</feature>
<keyword evidence="1" id="KW-0812">Transmembrane</keyword>
<name>A0A1I9SAE1_9CAUD</name>
<keyword evidence="3" id="KW-1185">Reference proteome</keyword>
<keyword evidence="1" id="KW-1133">Transmembrane helix</keyword>
<keyword evidence="1" id="KW-0472">Membrane</keyword>
<proteinExistence type="predicted"/>
<evidence type="ECO:0000256" key="1">
    <source>
        <dbReference type="SAM" id="Phobius"/>
    </source>
</evidence>
<reference evidence="3" key="1">
    <citation type="submission" date="2016-08" db="EMBL/GenBank/DDBJ databases">
        <authorList>
            <person name="Seilhamer J.J."/>
        </authorList>
    </citation>
    <scope>NUCLEOTIDE SEQUENCE [LARGE SCALE GENOMIC DNA]</scope>
</reference>
<evidence type="ECO:0000313" key="3">
    <source>
        <dbReference type="Proteomes" id="UP000224902"/>
    </source>
</evidence>
<organism evidence="2 3">
    <name type="scientific">Rhodococcus phage Weasels2</name>
    <dbReference type="NCBI Taxonomy" id="1897437"/>
    <lineage>
        <taxon>Viruses</taxon>
        <taxon>Duplodnaviria</taxon>
        <taxon>Heunggongvirae</taxon>
        <taxon>Uroviricota</taxon>
        <taxon>Caudoviricetes</taxon>
        <taxon>Weaselvirus</taxon>
        <taxon>Weaselvirus weasel</taxon>
    </lineage>
</organism>
<protein>
    <submittedName>
        <fullName evidence="2">Uncharacterized protein</fullName>
    </submittedName>
</protein>
<evidence type="ECO:0000313" key="2">
    <source>
        <dbReference type="EMBL" id="AOZ63747.1"/>
    </source>
</evidence>
<sequence>MAKSFLTYLLTIVVVAALIATFMVSMWVDYDRTCYKQGGEIKDHVCTVEIK</sequence>